<proteinExistence type="predicted"/>
<reference evidence="2" key="1">
    <citation type="submission" date="2021-02" db="EMBL/GenBank/DDBJ databases">
        <authorList>
            <person name="Dougan E. K."/>
            <person name="Rhodes N."/>
            <person name="Thang M."/>
            <person name="Chan C."/>
        </authorList>
    </citation>
    <scope>NUCLEOTIDE SEQUENCE</scope>
</reference>
<dbReference type="EMBL" id="CAJNNV010025205">
    <property type="protein sequence ID" value="CAE8613131.1"/>
    <property type="molecule type" value="Genomic_DNA"/>
</dbReference>
<keyword evidence="3" id="KW-1185">Reference proteome</keyword>
<feature type="compositionally biased region" description="Polar residues" evidence="1">
    <location>
        <begin position="104"/>
        <end position="119"/>
    </location>
</feature>
<dbReference type="Proteomes" id="UP000654075">
    <property type="component" value="Unassembled WGS sequence"/>
</dbReference>
<evidence type="ECO:0000256" key="1">
    <source>
        <dbReference type="SAM" id="MobiDB-lite"/>
    </source>
</evidence>
<comment type="caution">
    <text evidence="2">The sequence shown here is derived from an EMBL/GenBank/DDBJ whole genome shotgun (WGS) entry which is preliminary data.</text>
</comment>
<accession>A0A813FM30</accession>
<organism evidence="2 3">
    <name type="scientific">Polarella glacialis</name>
    <name type="common">Dinoflagellate</name>
    <dbReference type="NCBI Taxonomy" id="89957"/>
    <lineage>
        <taxon>Eukaryota</taxon>
        <taxon>Sar</taxon>
        <taxon>Alveolata</taxon>
        <taxon>Dinophyceae</taxon>
        <taxon>Suessiales</taxon>
        <taxon>Suessiaceae</taxon>
        <taxon>Polarella</taxon>
    </lineage>
</organism>
<evidence type="ECO:0000313" key="2">
    <source>
        <dbReference type="EMBL" id="CAE8613131.1"/>
    </source>
</evidence>
<sequence>MKLASSKVQVTTPKKKYFSGTLLRKKTPKKYFSGILSKKTTLPLREQFCPCLGRDMLSSKRPAKNDQNDDDDDDDNNNNSNSNNNSNNSNKSHGPNSLPGKPTCASSVKAISSNKLLLR</sequence>
<evidence type="ECO:0000313" key="3">
    <source>
        <dbReference type="Proteomes" id="UP000654075"/>
    </source>
</evidence>
<feature type="compositionally biased region" description="Low complexity" evidence="1">
    <location>
        <begin position="77"/>
        <end position="90"/>
    </location>
</feature>
<dbReference type="AlphaFoldDB" id="A0A813FM30"/>
<gene>
    <name evidence="2" type="ORF">PGLA1383_LOCUS30913</name>
</gene>
<name>A0A813FM30_POLGL</name>
<protein>
    <submittedName>
        <fullName evidence="2">Uncharacterized protein</fullName>
    </submittedName>
</protein>
<feature type="region of interest" description="Disordered" evidence="1">
    <location>
        <begin position="54"/>
        <end position="119"/>
    </location>
</feature>